<name>A0A2G9TSJ7_TELCI</name>
<evidence type="ECO:0000313" key="3">
    <source>
        <dbReference type="Proteomes" id="UP000230423"/>
    </source>
</evidence>
<feature type="transmembrane region" description="Helical" evidence="1">
    <location>
        <begin position="20"/>
        <end position="40"/>
    </location>
</feature>
<evidence type="ECO:0000256" key="1">
    <source>
        <dbReference type="SAM" id="Phobius"/>
    </source>
</evidence>
<keyword evidence="1" id="KW-0472">Membrane</keyword>
<gene>
    <name evidence="2" type="ORF">TELCIR_18060</name>
</gene>
<keyword evidence="1" id="KW-0812">Transmembrane</keyword>
<reference evidence="2 3" key="1">
    <citation type="submission" date="2015-09" db="EMBL/GenBank/DDBJ databases">
        <title>Draft genome of the parasitic nematode Teladorsagia circumcincta isolate WARC Sus (inbred).</title>
        <authorList>
            <person name="Mitreva M."/>
        </authorList>
    </citation>
    <scope>NUCLEOTIDE SEQUENCE [LARGE SCALE GENOMIC DNA]</scope>
    <source>
        <strain evidence="2 3">S</strain>
    </source>
</reference>
<feature type="non-terminal residue" evidence="2">
    <location>
        <position position="1"/>
    </location>
</feature>
<proteinExistence type="predicted"/>
<protein>
    <submittedName>
        <fullName evidence="2">Uncharacterized protein</fullName>
    </submittedName>
</protein>
<sequence length="97" mass="11342">FGRLPNLDPYGRHLSFIEYYLIDIFLVVLSVIIFVAFVIYKMARSSCELINFCGHSNLIHGPRQRHSTVKRKMIVKEAERASYELIIEACIRNLKKK</sequence>
<evidence type="ECO:0000313" key="2">
    <source>
        <dbReference type="EMBL" id="PIO60442.1"/>
    </source>
</evidence>
<dbReference type="Proteomes" id="UP000230423">
    <property type="component" value="Unassembled WGS sequence"/>
</dbReference>
<keyword evidence="3" id="KW-1185">Reference proteome</keyword>
<dbReference type="AlphaFoldDB" id="A0A2G9TSJ7"/>
<dbReference type="EMBL" id="KZ355462">
    <property type="protein sequence ID" value="PIO60442.1"/>
    <property type="molecule type" value="Genomic_DNA"/>
</dbReference>
<keyword evidence="1" id="KW-1133">Transmembrane helix</keyword>
<organism evidence="2 3">
    <name type="scientific">Teladorsagia circumcincta</name>
    <name type="common">Brown stomach worm</name>
    <name type="synonym">Ostertagia circumcincta</name>
    <dbReference type="NCBI Taxonomy" id="45464"/>
    <lineage>
        <taxon>Eukaryota</taxon>
        <taxon>Metazoa</taxon>
        <taxon>Ecdysozoa</taxon>
        <taxon>Nematoda</taxon>
        <taxon>Chromadorea</taxon>
        <taxon>Rhabditida</taxon>
        <taxon>Rhabditina</taxon>
        <taxon>Rhabditomorpha</taxon>
        <taxon>Strongyloidea</taxon>
        <taxon>Trichostrongylidae</taxon>
        <taxon>Teladorsagia</taxon>
    </lineage>
</organism>
<accession>A0A2G9TSJ7</accession>